<proteinExistence type="inferred from homology"/>
<dbReference type="AlphaFoldDB" id="A0A1H8AVX3"/>
<comment type="similarity">
    <text evidence="1">Belongs to the GSP E family.</text>
</comment>
<evidence type="ECO:0000313" key="5">
    <source>
        <dbReference type="EMBL" id="SEM73667.1"/>
    </source>
</evidence>
<dbReference type="GO" id="GO:0005886">
    <property type="term" value="C:plasma membrane"/>
    <property type="evidence" value="ECO:0007669"/>
    <property type="project" value="TreeGrafter"/>
</dbReference>
<evidence type="ECO:0000259" key="4">
    <source>
        <dbReference type="PROSITE" id="PS00662"/>
    </source>
</evidence>
<evidence type="ECO:0000256" key="1">
    <source>
        <dbReference type="ARBA" id="ARBA00006611"/>
    </source>
</evidence>
<name>A0A1H8AVX3_9BACT</name>
<dbReference type="InterPro" id="IPR003593">
    <property type="entry name" value="AAA+_ATPase"/>
</dbReference>
<dbReference type="STRING" id="43775.SAMN04489760_14014"/>
<dbReference type="CDD" id="cd01129">
    <property type="entry name" value="PulE-GspE-like"/>
    <property type="match status" value="1"/>
</dbReference>
<dbReference type="SUPFAM" id="SSF160246">
    <property type="entry name" value="EspE N-terminal domain-like"/>
    <property type="match status" value="1"/>
</dbReference>
<dbReference type="PROSITE" id="PS00662">
    <property type="entry name" value="T2SP_E"/>
    <property type="match status" value="1"/>
</dbReference>
<dbReference type="EMBL" id="FOBS01000040">
    <property type="protein sequence ID" value="SEM73667.1"/>
    <property type="molecule type" value="Genomic_DNA"/>
</dbReference>
<evidence type="ECO:0000256" key="2">
    <source>
        <dbReference type="ARBA" id="ARBA00022741"/>
    </source>
</evidence>
<dbReference type="SMART" id="SM00382">
    <property type="entry name" value="AAA"/>
    <property type="match status" value="1"/>
</dbReference>
<dbReference type="InterPro" id="IPR027417">
    <property type="entry name" value="P-loop_NTPase"/>
</dbReference>
<keyword evidence="3" id="KW-0067">ATP-binding</keyword>
<dbReference type="PANTHER" id="PTHR30258:SF2">
    <property type="entry name" value="COMG OPERON PROTEIN 1"/>
    <property type="match status" value="1"/>
</dbReference>
<evidence type="ECO:0000313" key="6">
    <source>
        <dbReference type="Proteomes" id="UP000198744"/>
    </source>
</evidence>
<evidence type="ECO:0000256" key="3">
    <source>
        <dbReference type="ARBA" id="ARBA00022840"/>
    </source>
</evidence>
<dbReference type="Pfam" id="PF00437">
    <property type="entry name" value="T2SSE"/>
    <property type="match status" value="1"/>
</dbReference>
<dbReference type="InterPro" id="IPR007831">
    <property type="entry name" value="T2SS_GspE_N"/>
</dbReference>
<dbReference type="InterPro" id="IPR001482">
    <property type="entry name" value="T2SS/T4SS_dom"/>
</dbReference>
<dbReference type="Gene3D" id="3.40.50.300">
    <property type="entry name" value="P-loop containing nucleotide triphosphate hydrolases"/>
    <property type="match status" value="1"/>
</dbReference>
<dbReference type="Gene3D" id="3.30.450.90">
    <property type="match status" value="1"/>
</dbReference>
<dbReference type="GO" id="GO:0016887">
    <property type="term" value="F:ATP hydrolysis activity"/>
    <property type="evidence" value="ECO:0007669"/>
    <property type="project" value="TreeGrafter"/>
</dbReference>
<accession>A0A1H8AVX3</accession>
<dbReference type="InterPro" id="IPR037257">
    <property type="entry name" value="T2SS_E_N_sf"/>
</dbReference>
<dbReference type="FunFam" id="3.30.450.90:FF:000001">
    <property type="entry name" value="Type II secretion system ATPase GspE"/>
    <property type="match status" value="1"/>
</dbReference>
<dbReference type="RefSeq" id="WP_093884758.1">
    <property type="nucleotide sequence ID" value="NZ_FOBS01000040.1"/>
</dbReference>
<dbReference type="OrthoDB" id="9805147at2"/>
<dbReference type="Proteomes" id="UP000198744">
    <property type="component" value="Unassembled WGS sequence"/>
</dbReference>
<keyword evidence="6" id="KW-1185">Reference proteome</keyword>
<keyword evidence="2" id="KW-0547">Nucleotide-binding</keyword>
<dbReference type="GO" id="GO:0005524">
    <property type="term" value="F:ATP binding"/>
    <property type="evidence" value="ECO:0007669"/>
    <property type="project" value="UniProtKB-KW"/>
</dbReference>
<organism evidence="5 6">
    <name type="scientific">Syntrophus gentianae</name>
    <dbReference type="NCBI Taxonomy" id="43775"/>
    <lineage>
        <taxon>Bacteria</taxon>
        <taxon>Pseudomonadati</taxon>
        <taxon>Thermodesulfobacteriota</taxon>
        <taxon>Syntrophia</taxon>
        <taxon>Syntrophales</taxon>
        <taxon>Syntrophaceae</taxon>
        <taxon>Syntrophus</taxon>
    </lineage>
</organism>
<protein>
    <submittedName>
        <fullName evidence="5">General secretion pathway protein E</fullName>
    </submittedName>
</protein>
<dbReference type="Pfam" id="PF05157">
    <property type="entry name" value="MshEN"/>
    <property type="match status" value="1"/>
</dbReference>
<dbReference type="PANTHER" id="PTHR30258">
    <property type="entry name" value="TYPE II SECRETION SYSTEM PROTEIN GSPE-RELATED"/>
    <property type="match status" value="1"/>
</dbReference>
<reference evidence="5 6" key="1">
    <citation type="submission" date="2016-10" db="EMBL/GenBank/DDBJ databases">
        <authorList>
            <person name="de Groot N.N."/>
        </authorList>
    </citation>
    <scope>NUCLEOTIDE SEQUENCE [LARGE SCALE GENOMIC DNA]</scope>
    <source>
        <strain evidence="5 6">DSM 8423</strain>
    </source>
</reference>
<sequence length="558" mass="63064">MSLSQFLKETYRLPDEDLDKARKLQQDLGGDIGQLLVQVGAITDGQRLEGLSSYLKIPQFAGQWQIDEALVAYLNERLDYNFLLKNRFLPLSIDHERKILFAVTSDPFNYSMPDYVVKNLGYAVQLSLASEKTVEDLAKGYLDGQERDFVSLTVEEDAEKLKEMAFEAPVIKFLNGLLNKAVEMRASDIHIESSEKRYRVRFRIDGILHDIDVLEEAFYLAVVSRIKLLAELDIAEKRLPQDGKFTTRIASLFLDIRVSTLPTVSGEGVVLRLLYREKVSLDLDYLGLDPDHKDLAVKLISSSYGMLLVTGPTGSGKTTTLYSMLTRLNAPDRKIITIEDPVEYQLQGINQIQVRSDIGLNFAAALRSILRHDPDIVMVGEIRDRETAEISVSSALTGHLVLSTLHTNDAPSSLFRLVEMGIEDYLLNAAILGVMAQRILRRNCPFCSRPDPAAEPLLREYALHEIAEKYPHLLEEGIKLQRGEGCPQCGGTGYRGRIAIFELFEYTEDLKEIFLKKMSLEALRTVLRERPSFRYLREDGILKVARGQTTLDEVLRVC</sequence>
<feature type="domain" description="Bacterial type II secretion system protein E" evidence="4">
    <location>
        <begin position="370"/>
        <end position="384"/>
    </location>
</feature>
<gene>
    <name evidence="5" type="ORF">SAMN04489760_14014</name>
</gene>
<dbReference type="SUPFAM" id="SSF52540">
    <property type="entry name" value="P-loop containing nucleoside triphosphate hydrolases"/>
    <property type="match status" value="1"/>
</dbReference>